<accession>A0A1W1XF30</accession>
<organism evidence="1 2">
    <name type="scientific">Andreprevotia lacus DSM 23236</name>
    <dbReference type="NCBI Taxonomy" id="1121001"/>
    <lineage>
        <taxon>Bacteria</taxon>
        <taxon>Pseudomonadati</taxon>
        <taxon>Pseudomonadota</taxon>
        <taxon>Betaproteobacteria</taxon>
        <taxon>Neisseriales</taxon>
        <taxon>Chitinibacteraceae</taxon>
        <taxon>Andreprevotia</taxon>
    </lineage>
</organism>
<evidence type="ECO:0000313" key="2">
    <source>
        <dbReference type="Proteomes" id="UP000192761"/>
    </source>
</evidence>
<dbReference type="EMBL" id="FWXD01000007">
    <property type="protein sequence ID" value="SMC22665.1"/>
    <property type="molecule type" value="Genomic_DNA"/>
</dbReference>
<reference evidence="1 2" key="1">
    <citation type="submission" date="2017-04" db="EMBL/GenBank/DDBJ databases">
        <authorList>
            <person name="Afonso C.L."/>
            <person name="Miller P.J."/>
            <person name="Scott M.A."/>
            <person name="Spackman E."/>
            <person name="Goraichik I."/>
            <person name="Dimitrov K.M."/>
            <person name="Suarez D.L."/>
            <person name="Swayne D.E."/>
        </authorList>
    </citation>
    <scope>NUCLEOTIDE SEQUENCE [LARGE SCALE GENOMIC DNA]</scope>
    <source>
        <strain evidence="1 2">DSM 23236</strain>
    </source>
</reference>
<gene>
    <name evidence="1" type="ORF">SAMN02745857_01438</name>
</gene>
<evidence type="ECO:0000313" key="1">
    <source>
        <dbReference type="EMBL" id="SMC22665.1"/>
    </source>
</evidence>
<name>A0A1W1XF30_9NEIS</name>
<dbReference type="RefSeq" id="WP_139798704.1">
    <property type="nucleotide sequence ID" value="NZ_FWXD01000007.1"/>
</dbReference>
<dbReference type="AlphaFoldDB" id="A0A1W1XF30"/>
<sequence length="205" mass="23598">MSRPAEDFTCTQCDFRGSSLSMQIRRVYQVGAHHIRVRVRLAWCQACASVTAAEELPTPADLKALVAKYAKQRSERAAAREAAYRQRTWVQRLFRLKPVIIWPEDHFILWSEEHMEAEITDLRRLVAAMQQRQSTPRCLTCGSTQTAPFHFGLYEETPEGSMPTGFMHPGCGGMLQVRKSDFRFFLRRRIHEFSIEGEALPPAQR</sequence>
<proteinExistence type="predicted"/>
<protein>
    <submittedName>
        <fullName evidence="1">Uncharacterized protein</fullName>
    </submittedName>
</protein>
<dbReference type="Proteomes" id="UP000192761">
    <property type="component" value="Unassembled WGS sequence"/>
</dbReference>
<keyword evidence="2" id="KW-1185">Reference proteome</keyword>